<protein>
    <submittedName>
        <fullName evidence="2">Uncharacterized protein</fullName>
    </submittedName>
</protein>
<dbReference type="AlphaFoldDB" id="A0A381NTU4"/>
<name>A0A381NTU4_9ZZZZ</name>
<feature type="compositionally biased region" description="Gly residues" evidence="1">
    <location>
        <begin position="61"/>
        <end position="85"/>
    </location>
</feature>
<feature type="compositionally biased region" description="Polar residues" evidence="1">
    <location>
        <begin position="87"/>
        <end position="96"/>
    </location>
</feature>
<feature type="compositionally biased region" description="Basic and acidic residues" evidence="1">
    <location>
        <begin position="23"/>
        <end position="34"/>
    </location>
</feature>
<evidence type="ECO:0000256" key="1">
    <source>
        <dbReference type="SAM" id="MobiDB-lite"/>
    </source>
</evidence>
<feature type="non-terminal residue" evidence="2">
    <location>
        <position position="1"/>
    </location>
</feature>
<sequence>SGGSIRGLGGQNPGGSGYPNESNAERKARLEGSLEKSVGGFDEALGEEQREISTVSRNTEGFGGGQRGAGRGVGLGKQGSGGMRGTGESTINSRDNTAPVPTIGTLSDEEIKARTPNDIPTLVSEDIVAKQLREAALSEDDPVLRERLWEEYRNYNQL</sequence>
<feature type="compositionally biased region" description="Gly residues" evidence="1">
    <location>
        <begin position="1"/>
        <end position="17"/>
    </location>
</feature>
<feature type="region of interest" description="Disordered" evidence="1">
    <location>
        <begin position="1"/>
        <end position="117"/>
    </location>
</feature>
<dbReference type="EMBL" id="UINC01000574">
    <property type="protein sequence ID" value="SUZ57699.1"/>
    <property type="molecule type" value="Genomic_DNA"/>
</dbReference>
<reference evidence="2" key="1">
    <citation type="submission" date="2018-05" db="EMBL/GenBank/DDBJ databases">
        <authorList>
            <person name="Lanie J.A."/>
            <person name="Ng W.-L."/>
            <person name="Kazmierczak K.M."/>
            <person name="Andrzejewski T.M."/>
            <person name="Davidsen T.M."/>
            <person name="Wayne K.J."/>
            <person name="Tettelin H."/>
            <person name="Glass J.I."/>
            <person name="Rusch D."/>
            <person name="Podicherti R."/>
            <person name="Tsui H.-C.T."/>
            <person name="Winkler M.E."/>
        </authorList>
    </citation>
    <scope>NUCLEOTIDE SEQUENCE</scope>
</reference>
<organism evidence="2">
    <name type="scientific">marine metagenome</name>
    <dbReference type="NCBI Taxonomy" id="408172"/>
    <lineage>
        <taxon>unclassified sequences</taxon>
        <taxon>metagenomes</taxon>
        <taxon>ecological metagenomes</taxon>
    </lineage>
</organism>
<gene>
    <name evidence="2" type="ORF">METZ01_LOCUS10553</name>
</gene>
<accession>A0A381NTU4</accession>
<proteinExistence type="predicted"/>
<evidence type="ECO:0000313" key="2">
    <source>
        <dbReference type="EMBL" id="SUZ57699.1"/>
    </source>
</evidence>